<evidence type="ECO:0000256" key="1">
    <source>
        <dbReference type="SAM" id="MobiDB-lite"/>
    </source>
</evidence>
<evidence type="ECO:0000313" key="3">
    <source>
        <dbReference type="EMBL" id="KAK5704855.1"/>
    </source>
</evidence>
<feature type="compositionally biased region" description="Basic and acidic residues" evidence="1">
    <location>
        <begin position="309"/>
        <end position="324"/>
    </location>
</feature>
<feature type="compositionally biased region" description="Low complexity" evidence="1">
    <location>
        <begin position="198"/>
        <end position="211"/>
    </location>
</feature>
<dbReference type="PANTHER" id="PTHR39611:SF1">
    <property type="entry name" value="HYDROXYPROLINE-RICH GLYCOPROTEIN DZ-HRGP"/>
    <property type="match status" value="1"/>
</dbReference>
<organism evidence="3 4">
    <name type="scientific">Elasticomyces elasticus</name>
    <dbReference type="NCBI Taxonomy" id="574655"/>
    <lineage>
        <taxon>Eukaryota</taxon>
        <taxon>Fungi</taxon>
        <taxon>Dikarya</taxon>
        <taxon>Ascomycota</taxon>
        <taxon>Pezizomycotina</taxon>
        <taxon>Dothideomycetes</taxon>
        <taxon>Dothideomycetidae</taxon>
        <taxon>Mycosphaerellales</taxon>
        <taxon>Teratosphaeriaceae</taxon>
        <taxon>Elasticomyces</taxon>
    </lineage>
</organism>
<feature type="compositionally biased region" description="Polar residues" evidence="1">
    <location>
        <begin position="632"/>
        <end position="646"/>
    </location>
</feature>
<feature type="compositionally biased region" description="Pro residues" evidence="1">
    <location>
        <begin position="139"/>
        <end position="148"/>
    </location>
</feature>
<proteinExistence type="predicted"/>
<feature type="compositionally biased region" description="Basic and acidic residues" evidence="1">
    <location>
        <begin position="810"/>
        <end position="823"/>
    </location>
</feature>
<dbReference type="PANTHER" id="PTHR39611">
    <property type="entry name" value="HYDROXYPROLINE-RICH GLYCOPROTEIN DZ-HRGP-RELATED"/>
    <property type="match status" value="1"/>
</dbReference>
<feature type="compositionally biased region" description="Basic and acidic residues" evidence="1">
    <location>
        <begin position="262"/>
        <end position="279"/>
    </location>
</feature>
<dbReference type="Proteomes" id="UP001310594">
    <property type="component" value="Unassembled WGS sequence"/>
</dbReference>
<feature type="compositionally biased region" description="Polar residues" evidence="1">
    <location>
        <begin position="299"/>
        <end position="308"/>
    </location>
</feature>
<feature type="compositionally biased region" description="Low complexity" evidence="1">
    <location>
        <begin position="126"/>
        <end position="138"/>
    </location>
</feature>
<feature type="compositionally biased region" description="Basic and acidic residues" evidence="1">
    <location>
        <begin position="598"/>
        <end position="612"/>
    </location>
</feature>
<feature type="compositionally biased region" description="Polar residues" evidence="1">
    <location>
        <begin position="689"/>
        <end position="702"/>
    </location>
</feature>
<evidence type="ECO:0000259" key="2">
    <source>
        <dbReference type="Pfam" id="PF24355"/>
    </source>
</evidence>
<feature type="region of interest" description="Disordered" evidence="1">
    <location>
        <begin position="112"/>
        <end position="352"/>
    </location>
</feature>
<accession>A0AAN7WEH8</accession>
<feature type="region of interest" description="Disordered" evidence="1">
    <location>
        <begin position="1"/>
        <end position="95"/>
    </location>
</feature>
<feature type="compositionally biased region" description="Polar residues" evidence="1">
    <location>
        <begin position="164"/>
        <end position="184"/>
    </location>
</feature>
<dbReference type="EMBL" id="JAVRQU010000003">
    <property type="protein sequence ID" value="KAK5704855.1"/>
    <property type="molecule type" value="Genomic_DNA"/>
</dbReference>
<protein>
    <recommendedName>
        <fullName evidence="2">DUF7514 domain-containing protein</fullName>
    </recommendedName>
</protein>
<feature type="compositionally biased region" description="Low complexity" evidence="1">
    <location>
        <begin position="661"/>
        <end position="671"/>
    </location>
</feature>
<sequence>MTMERSPSPPLPPDPRTLRPSRNGNVNMASSPALQPQSQQHAVQPPDITLSHTPTRPRAASKPPPPPPILHQPQPMREALHDAFETAVPVAQSNQLDPELIRQVTEQVIRNLQQSNLSGATPTPTPQTSTFPHQQQPQYVPPPPPPTQPAMSQAFPRAQERLSPAQSSTDSLRGPGQSQQRQWTPPSPEKREGVHAYVESSSSPERVPSDSVGGGSTYSRESLRSKASIRSREPGNGNGPPVAMANEGVNGVKRPTSTRRTTAVDEMGKGMEKGADEERRRRRDSGSETSTATRRRDGSVSQSQQQYTTRDRQNSRGSESEYHDAQPPQQPSQPQARSRAQARSRVRPPRIPSDVHEIEGMTTLEKIWGVLFDNSNPTVRLSQFLRGLAIHLIEDYEPKSTLVVTPPKMLRFFQEVKLGNELYPWETIFGGKMSHASLSTMYRKLGCQHHLVQYQAHEIPSVPGLTPQGFEWFLTTLILAHPEMEFERLSRALTEMPISNADNKSERFPKELSRRLLPAQGSWQAEQKIIASLAHEPLVQLRGASNAMPPPPASAPPNREQQQQIPSLFPKRERMPYTSQATPAFVDDEDLIAPTMPIERERKPYTAREGRGKNYGGEGGEWERESGYENRPPTSQRMPAVDSSSPPRAVAGANTRATRSNSNYTGNNNINKDSSSQQSNGATEPVNIPSASTSRSHRQSMGQGPPPAMFNNMTNNGNGGGGGGSGGLGGMMNGSLPKRRQTPPPRNPWTRSEPFDVGGNGVLGGQSGYAGNLHPGHGLGGGGVRDGYTGGGGGGETEDDDRRRNHRRRNSVDRDFARDRSTNNEDAGGRGYPIPPPVSSSSRRRNSIDRERPATRNFPPTAADDDGVGIGIGGTRGYPIPPRPPPSSQAFANGMDPVGYNGGSGGMPVGSYPRATGFMDGRRSTWYGGNNAAGPGSGAGVGGSDGYGSFSAGGNGQQAYGGGGGSGTGQH</sequence>
<name>A0AAN7WEH8_9PEZI</name>
<feature type="compositionally biased region" description="Gly residues" evidence="1">
    <location>
        <begin position="777"/>
        <end position="795"/>
    </location>
</feature>
<gene>
    <name evidence="3" type="ORF">LTR97_001964</name>
</gene>
<feature type="compositionally biased region" description="Gly residues" evidence="1">
    <location>
        <begin position="717"/>
        <end position="732"/>
    </location>
</feature>
<dbReference type="AlphaFoldDB" id="A0AAN7WEH8"/>
<feature type="region of interest" description="Disordered" evidence="1">
    <location>
        <begin position="929"/>
        <end position="971"/>
    </location>
</feature>
<feature type="compositionally biased region" description="Gly residues" evidence="1">
    <location>
        <begin position="758"/>
        <end position="768"/>
    </location>
</feature>
<feature type="region of interest" description="Disordered" evidence="1">
    <location>
        <begin position="543"/>
        <end position="899"/>
    </location>
</feature>
<reference evidence="3" key="1">
    <citation type="submission" date="2023-08" db="EMBL/GenBank/DDBJ databases">
        <title>Black Yeasts Isolated from many extreme environments.</title>
        <authorList>
            <person name="Coleine C."/>
            <person name="Stajich J.E."/>
            <person name="Selbmann L."/>
        </authorList>
    </citation>
    <scope>NUCLEOTIDE SEQUENCE</scope>
    <source>
        <strain evidence="3">CCFEE 5810</strain>
    </source>
</reference>
<feature type="domain" description="DUF7514" evidence="2">
    <location>
        <begin position="371"/>
        <end position="529"/>
    </location>
</feature>
<feature type="compositionally biased region" description="Gly residues" evidence="1">
    <location>
        <begin position="935"/>
        <end position="971"/>
    </location>
</feature>
<dbReference type="Pfam" id="PF24355">
    <property type="entry name" value="DUF7514"/>
    <property type="match status" value="1"/>
</dbReference>
<evidence type="ECO:0000313" key="4">
    <source>
        <dbReference type="Proteomes" id="UP001310594"/>
    </source>
</evidence>
<dbReference type="InterPro" id="IPR055936">
    <property type="entry name" value="DUF7514"/>
</dbReference>
<comment type="caution">
    <text evidence="3">The sequence shown here is derived from an EMBL/GenBank/DDBJ whole genome shotgun (WGS) entry which is preliminary data.</text>
</comment>
<feature type="compositionally biased region" description="Low complexity" evidence="1">
    <location>
        <begin position="29"/>
        <end position="40"/>
    </location>
</feature>
<feature type="compositionally biased region" description="Polar residues" evidence="1">
    <location>
        <begin position="672"/>
        <end position="682"/>
    </location>
</feature>